<dbReference type="InterPro" id="IPR027417">
    <property type="entry name" value="P-loop_NTPase"/>
</dbReference>
<dbReference type="GO" id="GO:0006044">
    <property type="term" value="P:N-acetylglucosamine metabolic process"/>
    <property type="evidence" value="ECO:0007669"/>
    <property type="project" value="TreeGrafter"/>
</dbReference>
<protein>
    <recommendedName>
        <fullName evidence="1">Sulfotransferase domain-containing protein</fullName>
    </recommendedName>
</protein>
<dbReference type="InterPro" id="IPR051135">
    <property type="entry name" value="Gal/GlcNAc/GalNAc_ST"/>
</dbReference>
<dbReference type="GO" id="GO:0006790">
    <property type="term" value="P:sulfur compound metabolic process"/>
    <property type="evidence" value="ECO:0007669"/>
    <property type="project" value="TreeGrafter"/>
</dbReference>
<sequence>MYSRSKYPHCATKPDCGDPKRVCQDMFSDYMAASLLLQQYPGRIIVIRYEELAMEPYEVSTRILKFLGHSAIEPIYEYLNHHTNKTDSLSDTYRVSSEVPFKWKNSMSFEAVHEIQEACKLAMNKWGYKMALNGTHLRSKDFYPLYDYTI</sequence>
<reference evidence="2" key="1">
    <citation type="submission" date="2017-09" db="EMBL/GenBank/DDBJ databases">
        <title>Contemporary evolution of a Lepidopteran species, Heliothis virescens, in response to modern agricultural practices.</title>
        <authorList>
            <person name="Fritz M.L."/>
            <person name="Deyonke A.M."/>
            <person name="Papanicolaou A."/>
            <person name="Micinski S."/>
            <person name="Westbrook J."/>
            <person name="Gould F."/>
        </authorList>
    </citation>
    <scope>NUCLEOTIDE SEQUENCE [LARGE SCALE GENOMIC DNA]</scope>
    <source>
        <strain evidence="2">HvINT-</strain>
        <tissue evidence="2">Whole body</tissue>
    </source>
</reference>
<dbReference type="GO" id="GO:0001517">
    <property type="term" value="F:N-acetylglucosamine 6-O-sulfotransferase activity"/>
    <property type="evidence" value="ECO:0007669"/>
    <property type="project" value="TreeGrafter"/>
</dbReference>
<dbReference type="PANTHER" id="PTHR10704">
    <property type="entry name" value="CARBOHYDRATE SULFOTRANSFERASE"/>
    <property type="match status" value="1"/>
</dbReference>
<dbReference type="InterPro" id="IPR000863">
    <property type="entry name" value="Sulfotransferase_dom"/>
</dbReference>
<dbReference type="Pfam" id="PF00685">
    <property type="entry name" value="Sulfotransfer_1"/>
    <property type="match status" value="1"/>
</dbReference>
<dbReference type="STRING" id="7102.A0A2A4IWE5"/>
<name>A0A2A4IWE5_HELVI</name>
<gene>
    <name evidence="2" type="ORF">B5V51_12317</name>
</gene>
<dbReference type="PANTHER" id="PTHR10704:SF44">
    <property type="entry name" value="LD35051P-RELATED"/>
    <property type="match status" value="1"/>
</dbReference>
<dbReference type="EMBL" id="NWSH01006437">
    <property type="protein sequence ID" value="PCG63433.1"/>
    <property type="molecule type" value="Genomic_DNA"/>
</dbReference>
<dbReference type="SUPFAM" id="SSF52540">
    <property type="entry name" value="P-loop containing nucleoside triphosphate hydrolases"/>
    <property type="match status" value="1"/>
</dbReference>
<organism evidence="2">
    <name type="scientific">Heliothis virescens</name>
    <name type="common">Tobacco budworm moth</name>
    <dbReference type="NCBI Taxonomy" id="7102"/>
    <lineage>
        <taxon>Eukaryota</taxon>
        <taxon>Metazoa</taxon>
        <taxon>Ecdysozoa</taxon>
        <taxon>Arthropoda</taxon>
        <taxon>Hexapoda</taxon>
        <taxon>Insecta</taxon>
        <taxon>Pterygota</taxon>
        <taxon>Neoptera</taxon>
        <taxon>Endopterygota</taxon>
        <taxon>Lepidoptera</taxon>
        <taxon>Glossata</taxon>
        <taxon>Ditrysia</taxon>
        <taxon>Noctuoidea</taxon>
        <taxon>Noctuidae</taxon>
        <taxon>Heliothinae</taxon>
        <taxon>Heliothis</taxon>
    </lineage>
</organism>
<evidence type="ECO:0000259" key="1">
    <source>
        <dbReference type="Pfam" id="PF00685"/>
    </source>
</evidence>
<dbReference type="AlphaFoldDB" id="A0A2A4IWE5"/>
<proteinExistence type="predicted"/>
<evidence type="ECO:0000313" key="2">
    <source>
        <dbReference type="EMBL" id="PCG63433.1"/>
    </source>
</evidence>
<feature type="domain" description="Sulfotransferase" evidence="1">
    <location>
        <begin position="36"/>
        <end position="127"/>
    </location>
</feature>
<comment type="caution">
    <text evidence="2">The sequence shown here is derived from an EMBL/GenBank/DDBJ whole genome shotgun (WGS) entry which is preliminary data.</text>
</comment>
<dbReference type="Gene3D" id="3.40.50.300">
    <property type="entry name" value="P-loop containing nucleotide triphosphate hydrolases"/>
    <property type="match status" value="1"/>
</dbReference>
<accession>A0A2A4IWE5</accession>